<evidence type="ECO:0000313" key="6">
    <source>
        <dbReference type="EMBL" id="GLL04563.1"/>
    </source>
</evidence>
<dbReference type="InterPro" id="IPR003593">
    <property type="entry name" value="AAA+_ATPase"/>
</dbReference>
<evidence type="ECO:0000256" key="2">
    <source>
        <dbReference type="ARBA" id="ARBA00022737"/>
    </source>
</evidence>
<evidence type="ECO:0000256" key="3">
    <source>
        <dbReference type="ARBA" id="ARBA00022741"/>
    </source>
</evidence>
<dbReference type="SUPFAM" id="SSF52540">
    <property type="entry name" value="P-loop containing nucleoside triphosphate hydrolases"/>
    <property type="match status" value="2"/>
</dbReference>
<dbReference type="PROSITE" id="PS00211">
    <property type="entry name" value="ABC_TRANSPORTER_1"/>
    <property type="match status" value="1"/>
</dbReference>
<reference evidence="6" key="1">
    <citation type="journal article" date="2014" name="Int. J. Syst. Evol. Microbiol.">
        <title>Complete genome sequence of Corynebacterium casei LMG S-19264T (=DSM 44701T), isolated from a smear-ripened cheese.</title>
        <authorList>
            <consortium name="US DOE Joint Genome Institute (JGI-PGF)"/>
            <person name="Walter F."/>
            <person name="Albersmeier A."/>
            <person name="Kalinowski J."/>
            <person name="Ruckert C."/>
        </authorList>
    </citation>
    <scope>NUCLEOTIDE SEQUENCE</scope>
    <source>
        <strain evidence="6">VKM Ac-1321</strain>
    </source>
</reference>
<evidence type="ECO:0000313" key="7">
    <source>
        <dbReference type="Proteomes" id="UP001143480"/>
    </source>
</evidence>
<gene>
    <name evidence="6" type="ORF">GCM10017581_063100</name>
</gene>
<dbReference type="PANTHER" id="PTHR43790:SF9">
    <property type="entry name" value="GALACTOFURANOSE TRANSPORTER ATP-BINDING PROTEIN YTFR"/>
    <property type="match status" value="1"/>
</dbReference>
<feature type="domain" description="ABC transporter" evidence="5">
    <location>
        <begin position="7"/>
        <end position="243"/>
    </location>
</feature>
<keyword evidence="1" id="KW-0813">Transport</keyword>
<sequence>MTDDIVLRLTDVVKTFPGVRALDGVQLEVRRGEVHCLLGQNGAGKSTLIKILSGAHTPDSGEILWLGEPVRFASPQTAMKAGIATIYQELDLVDGLSVAENMYLGHEPSSGGFVARRAMRKGATAILGRLGHPEIPVAREVGKLPAAAKQIVSMGRALSREARLLIMDEPSAVLAHDEVQNLFRIVRGLTEQGIAVIYISHRLDEIREIGDRVTVLKDGRTTAANLDAKTTPNRELVSRMTGRTIEYVFPERPPARTGSPVILHVDGLTLPGRFADVSLKVHSGEIVGITGLVGSGRSEVLESIYGARRASAGTVEMLGKKLRKGSVNAAVRAGIGMAPEERKSQALLLGEPIYRNVTLAGFTRFARGGFTDAGRERAAAEEVTRGLDLRPADVRRPVRTLSGGNQQKVVVGRWLLGGTKLLLLDEPTRGVDVGARAELYQVIRRLADEGVGVLLVSSEVPEVLGLADRVLVMREGRVVREAPAGELDEDTVLDLVMAGSLLESITPEGTAV</sequence>
<dbReference type="InterPro" id="IPR027417">
    <property type="entry name" value="P-loop_NTPase"/>
</dbReference>
<keyword evidence="4 6" id="KW-0067">ATP-binding</keyword>
<dbReference type="Pfam" id="PF00005">
    <property type="entry name" value="ABC_tran"/>
    <property type="match status" value="2"/>
</dbReference>
<dbReference type="GO" id="GO:0005524">
    <property type="term" value="F:ATP binding"/>
    <property type="evidence" value="ECO:0007669"/>
    <property type="project" value="UniProtKB-KW"/>
</dbReference>
<keyword evidence="3" id="KW-0547">Nucleotide-binding</keyword>
<proteinExistence type="predicted"/>
<dbReference type="SMART" id="SM00382">
    <property type="entry name" value="AAA"/>
    <property type="match status" value="2"/>
</dbReference>
<name>A0A9W6KNU4_9ACTN</name>
<organism evidence="6 7">
    <name type="scientific">Dactylosporangium matsuzakiense</name>
    <dbReference type="NCBI Taxonomy" id="53360"/>
    <lineage>
        <taxon>Bacteria</taxon>
        <taxon>Bacillati</taxon>
        <taxon>Actinomycetota</taxon>
        <taxon>Actinomycetes</taxon>
        <taxon>Micromonosporales</taxon>
        <taxon>Micromonosporaceae</taxon>
        <taxon>Dactylosporangium</taxon>
    </lineage>
</organism>
<dbReference type="CDD" id="cd03216">
    <property type="entry name" value="ABC_Carb_Monos_I"/>
    <property type="match status" value="1"/>
</dbReference>
<comment type="caution">
    <text evidence="6">The sequence shown here is derived from an EMBL/GenBank/DDBJ whole genome shotgun (WGS) entry which is preliminary data.</text>
</comment>
<evidence type="ECO:0000256" key="1">
    <source>
        <dbReference type="ARBA" id="ARBA00022448"/>
    </source>
</evidence>
<dbReference type="GO" id="GO:0016887">
    <property type="term" value="F:ATP hydrolysis activity"/>
    <property type="evidence" value="ECO:0007669"/>
    <property type="project" value="InterPro"/>
</dbReference>
<reference evidence="6" key="2">
    <citation type="submission" date="2023-01" db="EMBL/GenBank/DDBJ databases">
        <authorList>
            <person name="Sun Q."/>
            <person name="Evtushenko L."/>
        </authorList>
    </citation>
    <scope>NUCLEOTIDE SEQUENCE</scope>
    <source>
        <strain evidence="6">VKM Ac-1321</strain>
    </source>
</reference>
<protein>
    <submittedName>
        <fullName evidence="6">Sugar ABC transporter ATP-binding protein</fullName>
    </submittedName>
</protein>
<dbReference type="Proteomes" id="UP001143480">
    <property type="component" value="Unassembled WGS sequence"/>
</dbReference>
<dbReference type="CDD" id="cd03215">
    <property type="entry name" value="ABC_Carb_Monos_II"/>
    <property type="match status" value="1"/>
</dbReference>
<dbReference type="AlphaFoldDB" id="A0A9W6KNU4"/>
<keyword evidence="7" id="KW-1185">Reference proteome</keyword>
<dbReference type="PROSITE" id="PS50893">
    <property type="entry name" value="ABC_TRANSPORTER_2"/>
    <property type="match status" value="2"/>
</dbReference>
<dbReference type="InterPro" id="IPR003439">
    <property type="entry name" value="ABC_transporter-like_ATP-bd"/>
</dbReference>
<dbReference type="Gene3D" id="3.40.50.300">
    <property type="entry name" value="P-loop containing nucleotide triphosphate hydrolases"/>
    <property type="match status" value="2"/>
</dbReference>
<dbReference type="EMBL" id="BSFP01000046">
    <property type="protein sequence ID" value="GLL04563.1"/>
    <property type="molecule type" value="Genomic_DNA"/>
</dbReference>
<dbReference type="PANTHER" id="PTHR43790">
    <property type="entry name" value="CARBOHYDRATE TRANSPORT ATP-BINDING PROTEIN MG119-RELATED"/>
    <property type="match status" value="1"/>
</dbReference>
<feature type="domain" description="ABC transporter" evidence="5">
    <location>
        <begin position="255"/>
        <end position="500"/>
    </location>
</feature>
<dbReference type="InterPro" id="IPR050107">
    <property type="entry name" value="ABC_carbohydrate_import_ATPase"/>
</dbReference>
<evidence type="ECO:0000256" key="4">
    <source>
        <dbReference type="ARBA" id="ARBA00022840"/>
    </source>
</evidence>
<keyword evidence="2" id="KW-0677">Repeat</keyword>
<dbReference type="InterPro" id="IPR017871">
    <property type="entry name" value="ABC_transporter-like_CS"/>
</dbReference>
<dbReference type="RefSeq" id="WP_261961040.1">
    <property type="nucleotide sequence ID" value="NZ_BAAAXA010000001.1"/>
</dbReference>
<evidence type="ECO:0000259" key="5">
    <source>
        <dbReference type="PROSITE" id="PS50893"/>
    </source>
</evidence>
<accession>A0A9W6KNU4</accession>